<reference evidence="10 11" key="1">
    <citation type="journal article" date="2016" name="Nat. Commun.">
        <title>Thousands of microbial genomes shed light on interconnected biogeochemical processes in an aquifer system.</title>
        <authorList>
            <person name="Anantharaman K."/>
            <person name="Brown C.T."/>
            <person name="Hug L.A."/>
            <person name="Sharon I."/>
            <person name="Castelle C.J."/>
            <person name="Probst A.J."/>
            <person name="Thomas B.C."/>
            <person name="Singh A."/>
            <person name="Wilkins M.J."/>
            <person name="Karaoz U."/>
            <person name="Brodie E.L."/>
            <person name="Williams K.H."/>
            <person name="Hubbard S.S."/>
            <person name="Banfield J.F."/>
        </authorList>
    </citation>
    <scope>NUCLEOTIDE SEQUENCE [LARGE SCALE GENOMIC DNA]</scope>
</reference>
<evidence type="ECO:0000259" key="8">
    <source>
        <dbReference type="PROSITE" id="PS51332"/>
    </source>
</evidence>
<name>A0A1G2F8G1_9BACT</name>
<dbReference type="GO" id="GO:0051539">
    <property type="term" value="F:4 iron, 4 sulfur cluster binding"/>
    <property type="evidence" value="ECO:0007669"/>
    <property type="project" value="UniProtKB-KW"/>
</dbReference>
<dbReference type="CDD" id="cd02068">
    <property type="entry name" value="radical_SAM_B12_BD"/>
    <property type="match status" value="1"/>
</dbReference>
<dbReference type="SUPFAM" id="SSF52242">
    <property type="entry name" value="Cobalamin (vitamin B12)-binding domain"/>
    <property type="match status" value="1"/>
</dbReference>
<dbReference type="InterPro" id="IPR006638">
    <property type="entry name" value="Elp3/MiaA/NifB-like_rSAM"/>
</dbReference>
<evidence type="ECO:0000313" key="11">
    <source>
        <dbReference type="Proteomes" id="UP000179099"/>
    </source>
</evidence>
<dbReference type="STRING" id="1801992.A2Y98_00965"/>
<feature type="domain" description="B12-binding" evidence="8">
    <location>
        <begin position="17"/>
        <end position="157"/>
    </location>
</feature>
<keyword evidence="7" id="KW-0411">Iron-sulfur</keyword>
<proteinExistence type="predicted"/>
<evidence type="ECO:0000256" key="3">
    <source>
        <dbReference type="ARBA" id="ARBA00022679"/>
    </source>
</evidence>
<dbReference type="PROSITE" id="PS51332">
    <property type="entry name" value="B12_BINDING"/>
    <property type="match status" value="1"/>
</dbReference>
<protein>
    <submittedName>
        <fullName evidence="10">Uncharacterized protein</fullName>
    </submittedName>
</protein>
<dbReference type="Proteomes" id="UP000179099">
    <property type="component" value="Unassembled WGS sequence"/>
</dbReference>
<keyword evidence="4" id="KW-0949">S-adenosyl-L-methionine</keyword>
<keyword evidence="5" id="KW-0479">Metal-binding</keyword>
<dbReference type="Pfam" id="PF02310">
    <property type="entry name" value="B12-binding"/>
    <property type="match status" value="1"/>
</dbReference>
<accession>A0A1G2F8G1</accession>
<dbReference type="SFLD" id="SFLDS00029">
    <property type="entry name" value="Radical_SAM"/>
    <property type="match status" value="1"/>
</dbReference>
<dbReference type="InterPro" id="IPR034466">
    <property type="entry name" value="Methyltransferase_Class_B"/>
</dbReference>
<feature type="domain" description="Radical SAM core" evidence="9">
    <location>
        <begin position="200"/>
        <end position="428"/>
    </location>
</feature>
<dbReference type="Gene3D" id="3.80.30.20">
    <property type="entry name" value="tm_1862 like domain"/>
    <property type="match status" value="1"/>
</dbReference>
<evidence type="ECO:0000256" key="4">
    <source>
        <dbReference type="ARBA" id="ARBA00022691"/>
    </source>
</evidence>
<dbReference type="GO" id="GO:0003824">
    <property type="term" value="F:catalytic activity"/>
    <property type="evidence" value="ECO:0007669"/>
    <property type="project" value="InterPro"/>
</dbReference>
<evidence type="ECO:0000313" key="10">
    <source>
        <dbReference type="EMBL" id="OGZ34354.1"/>
    </source>
</evidence>
<dbReference type="InterPro" id="IPR023404">
    <property type="entry name" value="rSAM_horseshoe"/>
</dbReference>
<dbReference type="Gene3D" id="3.40.50.280">
    <property type="entry name" value="Cobalamin-binding domain"/>
    <property type="match status" value="1"/>
</dbReference>
<evidence type="ECO:0000256" key="1">
    <source>
        <dbReference type="ARBA" id="ARBA00001966"/>
    </source>
</evidence>
<dbReference type="InterPro" id="IPR051198">
    <property type="entry name" value="BchE-like"/>
</dbReference>
<evidence type="ECO:0000256" key="5">
    <source>
        <dbReference type="ARBA" id="ARBA00022723"/>
    </source>
</evidence>
<evidence type="ECO:0000256" key="7">
    <source>
        <dbReference type="ARBA" id="ARBA00023014"/>
    </source>
</evidence>
<dbReference type="EMBL" id="MHMW01000013">
    <property type="protein sequence ID" value="OGZ34354.1"/>
    <property type="molecule type" value="Genomic_DNA"/>
</dbReference>
<dbReference type="SMART" id="SM00729">
    <property type="entry name" value="Elp3"/>
    <property type="match status" value="1"/>
</dbReference>
<dbReference type="Pfam" id="PF04055">
    <property type="entry name" value="Radical_SAM"/>
    <property type="match status" value="1"/>
</dbReference>
<keyword evidence="3" id="KW-0808">Transferase</keyword>
<gene>
    <name evidence="10" type="ORF">A2Y98_00965</name>
</gene>
<keyword evidence="6" id="KW-0408">Iron</keyword>
<sequence length="474" mass="54406">MISKISNGVKKKILLINPPWVIGEDKNLWKQVASSWPSLGLAYIAAVLEKEGHEVFYLDCSAEHITVGEAEEVIKKYQNPDFIGLTATTPLINNALAIAKAAKKIFPRTKIVLGGIHPSVMPEEVIANEAVDFLLIDEGEETMKELVLGKNPEEILGLCYKDNGQIIKNPLRPLIQDLDSIPFPAYHLLPMDKYYPAIGSYKRLPAMILLATRGCPGRCTFCYRTFRGLVRKRSAKNIIEEIKFLQKNYGIREFAFYDDTFTLFKNLIREFCEILINEKTDISWSCFTRVDYINKGLLELMKWAGCHLILFGVESADEQILQNINKNISLEQVRQVVKLARESGIETRASFMFGNQGETEETIKKTIDFAIKLDPDEAQFNITTPYPGTELFSWAKEKGYIKSFNWNDYSYSNVVLELPGLSRDILQRYYQLAHRRFYFRPKMILRRISRIRNWAQLKQEIKGGLGLLKFLYGN</sequence>
<comment type="cofactor">
    <cofactor evidence="1">
        <name>[4Fe-4S] cluster</name>
        <dbReference type="ChEBI" id="CHEBI:49883"/>
    </cofactor>
</comment>
<dbReference type="CDD" id="cd01335">
    <property type="entry name" value="Radical_SAM"/>
    <property type="match status" value="1"/>
</dbReference>
<evidence type="ECO:0000259" key="9">
    <source>
        <dbReference type="PROSITE" id="PS51918"/>
    </source>
</evidence>
<dbReference type="SFLD" id="SFLDG01123">
    <property type="entry name" value="methyltransferase_(Class_B)"/>
    <property type="match status" value="1"/>
</dbReference>
<dbReference type="PANTHER" id="PTHR43409">
    <property type="entry name" value="ANAEROBIC MAGNESIUM-PROTOPORPHYRIN IX MONOMETHYL ESTER CYCLASE-RELATED"/>
    <property type="match status" value="1"/>
</dbReference>
<dbReference type="GO" id="GO:0031419">
    <property type="term" value="F:cobalamin binding"/>
    <property type="evidence" value="ECO:0007669"/>
    <property type="project" value="InterPro"/>
</dbReference>
<dbReference type="SUPFAM" id="SSF102114">
    <property type="entry name" value="Radical SAM enzymes"/>
    <property type="match status" value="1"/>
</dbReference>
<dbReference type="PROSITE" id="PS51918">
    <property type="entry name" value="RADICAL_SAM"/>
    <property type="match status" value="1"/>
</dbReference>
<dbReference type="PANTHER" id="PTHR43409:SF7">
    <property type="entry name" value="BLL1977 PROTEIN"/>
    <property type="match status" value="1"/>
</dbReference>
<dbReference type="SFLD" id="SFLDG01082">
    <property type="entry name" value="B12-binding_domain_containing"/>
    <property type="match status" value="1"/>
</dbReference>
<dbReference type="InterPro" id="IPR007197">
    <property type="entry name" value="rSAM"/>
</dbReference>
<dbReference type="InterPro" id="IPR036724">
    <property type="entry name" value="Cobalamin-bd_sf"/>
</dbReference>
<dbReference type="AlphaFoldDB" id="A0A1G2F8G1"/>
<keyword evidence="2" id="KW-0489">Methyltransferase</keyword>
<evidence type="ECO:0000256" key="2">
    <source>
        <dbReference type="ARBA" id="ARBA00022603"/>
    </source>
</evidence>
<comment type="caution">
    <text evidence="10">The sequence shown here is derived from an EMBL/GenBank/DDBJ whole genome shotgun (WGS) entry which is preliminary data.</text>
</comment>
<dbReference type="InterPro" id="IPR058240">
    <property type="entry name" value="rSAM_sf"/>
</dbReference>
<organism evidence="10 11">
    <name type="scientific">Candidatus Portnoybacteria bacterium RBG_19FT_COMBO_36_7</name>
    <dbReference type="NCBI Taxonomy" id="1801992"/>
    <lineage>
        <taxon>Bacteria</taxon>
        <taxon>Candidatus Portnoyibacteriota</taxon>
    </lineage>
</organism>
<dbReference type="GO" id="GO:0046872">
    <property type="term" value="F:metal ion binding"/>
    <property type="evidence" value="ECO:0007669"/>
    <property type="project" value="UniProtKB-KW"/>
</dbReference>
<dbReference type="InterPro" id="IPR006158">
    <property type="entry name" value="Cobalamin-bd"/>
</dbReference>
<evidence type="ECO:0000256" key="6">
    <source>
        <dbReference type="ARBA" id="ARBA00023004"/>
    </source>
</evidence>